<feature type="region of interest" description="Disordered" evidence="1">
    <location>
        <begin position="1"/>
        <end position="23"/>
    </location>
</feature>
<proteinExistence type="predicted"/>
<accession>L5KB17</accession>
<dbReference type="AlphaFoldDB" id="L5KB17"/>
<name>L5KB17_PTEAL</name>
<reference evidence="3" key="1">
    <citation type="journal article" date="2013" name="Science">
        <title>Comparative analysis of bat genomes provides insight into the evolution of flight and immunity.</title>
        <authorList>
            <person name="Zhang G."/>
            <person name="Cowled C."/>
            <person name="Shi Z."/>
            <person name="Huang Z."/>
            <person name="Bishop-Lilly K.A."/>
            <person name="Fang X."/>
            <person name="Wynne J.W."/>
            <person name="Xiong Z."/>
            <person name="Baker M.L."/>
            <person name="Zhao W."/>
            <person name="Tachedjian M."/>
            <person name="Zhu Y."/>
            <person name="Zhou P."/>
            <person name="Jiang X."/>
            <person name="Ng J."/>
            <person name="Yang L."/>
            <person name="Wu L."/>
            <person name="Xiao J."/>
            <person name="Feng Y."/>
            <person name="Chen Y."/>
            <person name="Sun X."/>
            <person name="Zhang Y."/>
            <person name="Marsh G.A."/>
            <person name="Crameri G."/>
            <person name="Broder C.C."/>
            <person name="Frey K.G."/>
            <person name="Wang L.F."/>
            <person name="Wang J."/>
        </authorList>
    </citation>
    <scope>NUCLEOTIDE SEQUENCE [LARGE SCALE GENOMIC DNA]</scope>
</reference>
<evidence type="ECO:0000256" key="1">
    <source>
        <dbReference type="SAM" id="MobiDB-lite"/>
    </source>
</evidence>
<evidence type="ECO:0000313" key="3">
    <source>
        <dbReference type="Proteomes" id="UP000010552"/>
    </source>
</evidence>
<dbReference type="InParanoid" id="L5KB17"/>
<organism evidence="2 3">
    <name type="scientific">Pteropus alecto</name>
    <name type="common">Black flying fox</name>
    <dbReference type="NCBI Taxonomy" id="9402"/>
    <lineage>
        <taxon>Eukaryota</taxon>
        <taxon>Metazoa</taxon>
        <taxon>Chordata</taxon>
        <taxon>Craniata</taxon>
        <taxon>Vertebrata</taxon>
        <taxon>Euteleostomi</taxon>
        <taxon>Mammalia</taxon>
        <taxon>Eutheria</taxon>
        <taxon>Laurasiatheria</taxon>
        <taxon>Chiroptera</taxon>
        <taxon>Yinpterochiroptera</taxon>
        <taxon>Pteropodoidea</taxon>
        <taxon>Pteropodidae</taxon>
        <taxon>Pteropodinae</taxon>
        <taxon>Pteropus</taxon>
    </lineage>
</organism>
<feature type="region of interest" description="Disordered" evidence="1">
    <location>
        <begin position="41"/>
        <end position="60"/>
    </location>
</feature>
<sequence length="60" mass="6416">MQRPAPGEWMVSPQHGSDKSTAESHAGYSYACIIREQRAEGCSGAQGSSTSTWLEAPFQG</sequence>
<gene>
    <name evidence="2" type="ORF">PAL_GLEAN10022067</name>
</gene>
<keyword evidence="3" id="KW-1185">Reference proteome</keyword>
<protein>
    <submittedName>
        <fullName evidence="2">Uncharacterized protein</fullName>
    </submittedName>
</protein>
<dbReference type="Proteomes" id="UP000010552">
    <property type="component" value="Unassembled WGS sequence"/>
</dbReference>
<evidence type="ECO:0000313" key="2">
    <source>
        <dbReference type="EMBL" id="ELK07708.1"/>
    </source>
</evidence>
<dbReference type="EMBL" id="KB030947">
    <property type="protein sequence ID" value="ELK07708.1"/>
    <property type="molecule type" value="Genomic_DNA"/>
</dbReference>